<name>A0A2I1H7X5_9GLOM</name>
<dbReference type="VEuPathDB" id="FungiDB:FUN_007741"/>
<sequence length="132" mass="15099">MSSNDHSAQDYLNLPEAQVGNSSVPTLIPDNNDNNINYHVGISNSNNTVTSDTFEFYLPLPNDTIYRIHQRVQYIYQPQQPSQTFDTIPNSQAEMLPPNSQVYSNNIYENVIPSNETISEDIEYTNQTYNDF</sequence>
<dbReference type="VEuPathDB" id="FungiDB:RhiirFUN_009037"/>
<reference evidence="2 3" key="1">
    <citation type="submission" date="2015-10" db="EMBL/GenBank/DDBJ databases">
        <title>Genome analyses suggest a sexual origin of heterokaryosis in a supposedly ancient asexual fungus.</title>
        <authorList>
            <person name="Ropars J."/>
            <person name="Sedzielewska K."/>
            <person name="Noel J."/>
            <person name="Charron P."/>
            <person name="Farinelli L."/>
            <person name="Marton T."/>
            <person name="Kruger M."/>
            <person name="Pelin A."/>
            <person name="Brachmann A."/>
            <person name="Corradi N."/>
        </authorList>
    </citation>
    <scope>NUCLEOTIDE SEQUENCE [LARGE SCALE GENOMIC DNA]</scope>
    <source>
        <strain evidence="2 3">A4</strain>
    </source>
</reference>
<comment type="caution">
    <text evidence="2">The sequence shown here is derived from an EMBL/GenBank/DDBJ whole genome shotgun (WGS) entry which is preliminary data.</text>
</comment>
<dbReference type="AlphaFoldDB" id="A0A2I1H7X5"/>
<feature type="region of interest" description="Disordered" evidence="1">
    <location>
        <begin position="1"/>
        <end position="28"/>
    </location>
</feature>
<keyword evidence="3" id="KW-1185">Reference proteome</keyword>
<protein>
    <submittedName>
        <fullName evidence="2">Uncharacterized protein</fullName>
    </submittedName>
</protein>
<accession>A0A2I1H7X5</accession>
<evidence type="ECO:0000256" key="1">
    <source>
        <dbReference type="SAM" id="MobiDB-lite"/>
    </source>
</evidence>
<feature type="compositionally biased region" description="Polar residues" evidence="1">
    <location>
        <begin position="19"/>
        <end position="28"/>
    </location>
</feature>
<organism evidence="2 3">
    <name type="scientific">Rhizophagus irregularis</name>
    <dbReference type="NCBI Taxonomy" id="588596"/>
    <lineage>
        <taxon>Eukaryota</taxon>
        <taxon>Fungi</taxon>
        <taxon>Fungi incertae sedis</taxon>
        <taxon>Mucoromycota</taxon>
        <taxon>Glomeromycotina</taxon>
        <taxon>Glomeromycetes</taxon>
        <taxon>Glomerales</taxon>
        <taxon>Glomeraceae</taxon>
        <taxon>Rhizophagus</taxon>
    </lineage>
</organism>
<evidence type="ECO:0000313" key="2">
    <source>
        <dbReference type="EMBL" id="PKY54955.1"/>
    </source>
</evidence>
<dbReference type="VEuPathDB" id="FungiDB:RhiirA1_460691"/>
<dbReference type="Proteomes" id="UP000234323">
    <property type="component" value="Unassembled WGS sequence"/>
</dbReference>
<gene>
    <name evidence="2" type="ORF">RhiirA4_474090</name>
</gene>
<dbReference type="EMBL" id="LLXI01001738">
    <property type="protein sequence ID" value="PKY54955.1"/>
    <property type="molecule type" value="Genomic_DNA"/>
</dbReference>
<proteinExistence type="predicted"/>
<evidence type="ECO:0000313" key="3">
    <source>
        <dbReference type="Proteomes" id="UP000234323"/>
    </source>
</evidence>